<evidence type="ECO:0000259" key="1">
    <source>
        <dbReference type="Pfam" id="PF23622"/>
    </source>
</evidence>
<reference evidence="2" key="2">
    <citation type="submission" date="2018-08" db="UniProtKB">
        <authorList>
            <consortium name="EnsemblPlants"/>
        </authorList>
    </citation>
    <scope>IDENTIFICATION</scope>
    <source>
        <strain evidence="2">Yugu1</strain>
    </source>
</reference>
<accession>K3Y256</accession>
<dbReference type="Gramene" id="KQL11844">
    <property type="protein sequence ID" value="KQL11844"/>
    <property type="gene ID" value="SETIT_008276mg"/>
</dbReference>
<evidence type="ECO:0000313" key="3">
    <source>
        <dbReference type="Proteomes" id="UP000004995"/>
    </source>
</evidence>
<feature type="domain" description="At1g61320/AtMIF1 LRR" evidence="1">
    <location>
        <begin position="64"/>
        <end position="434"/>
    </location>
</feature>
<dbReference type="SUPFAM" id="SSF52047">
    <property type="entry name" value="RNI-like"/>
    <property type="match status" value="1"/>
</dbReference>
<protein>
    <recommendedName>
        <fullName evidence="1">At1g61320/AtMIF1 LRR domain-containing protein</fullName>
    </recommendedName>
</protein>
<dbReference type="EnsemblPlants" id="KQL11844">
    <property type="protein sequence ID" value="KQL11844"/>
    <property type="gene ID" value="SETIT_008276mg"/>
</dbReference>
<dbReference type="OMA" id="DKSGNCA"/>
<sequence length="438" mass="49414">DTLYHIHTLMSMRDAARAAGISRQFRQSWKFYRRLIFDIEALGINEDGPVDEVTSDFIRIIDHIMQNHSGIGVKTFRLRAVDCYNVQPSYVDRWLQCAITPGIEDFELLMPWLNKLEYNFPSSLLSTERGSSMKSFALSDCTFHSAAGVGCLSNLREVRLYSVHITGEDLLSCYDIVRLKIPCMLSQLKLLQVQDCGMLEIIESSAPNLFLFNYVGRPIHISLGHPTQLRHIEMLSLHDSNMLYSASAKLPSIAPNLQTLFLTSNSEIANTPMVHGKFIHLKYLEIALIKPSSSPDYDFYSLDSFLDGSPALDTFTLRLPAIRHDSILECSDSNSLHPRRLSEHSHDSLKNVKITGFCSAKSMIELAKHILERAPSLEHITLDTSRGRDDKSGNCAQMLQEELVEARRARLAIGRHLEEHVPSTVSLKVVESCSTCVY</sequence>
<dbReference type="InterPro" id="IPR053772">
    <property type="entry name" value="At1g61320/At1g61330-like"/>
</dbReference>
<evidence type="ECO:0000313" key="2">
    <source>
        <dbReference type="EnsemblPlants" id="KQL11844"/>
    </source>
</evidence>
<proteinExistence type="predicted"/>
<dbReference type="Proteomes" id="UP000004995">
    <property type="component" value="Unassembled WGS sequence"/>
</dbReference>
<dbReference type="eggNOG" id="ENOG502RRSE">
    <property type="taxonomic scope" value="Eukaryota"/>
</dbReference>
<dbReference type="Gene3D" id="3.80.10.10">
    <property type="entry name" value="Ribonuclease Inhibitor"/>
    <property type="match status" value="1"/>
</dbReference>
<dbReference type="EMBL" id="AGNK02002653">
    <property type="status" value="NOT_ANNOTATED_CDS"/>
    <property type="molecule type" value="Genomic_DNA"/>
</dbReference>
<dbReference type="PANTHER" id="PTHR34145:SF26">
    <property type="entry name" value="F-BOX DOMAIN-CONTAINING PROTEIN"/>
    <property type="match status" value="1"/>
</dbReference>
<organism evidence="2 3">
    <name type="scientific">Setaria italica</name>
    <name type="common">Foxtail millet</name>
    <name type="synonym">Panicum italicum</name>
    <dbReference type="NCBI Taxonomy" id="4555"/>
    <lineage>
        <taxon>Eukaryota</taxon>
        <taxon>Viridiplantae</taxon>
        <taxon>Streptophyta</taxon>
        <taxon>Embryophyta</taxon>
        <taxon>Tracheophyta</taxon>
        <taxon>Spermatophyta</taxon>
        <taxon>Magnoliopsida</taxon>
        <taxon>Liliopsida</taxon>
        <taxon>Poales</taxon>
        <taxon>Poaceae</taxon>
        <taxon>PACMAD clade</taxon>
        <taxon>Panicoideae</taxon>
        <taxon>Panicodae</taxon>
        <taxon>Paniceae</taxon>
        <taxon>Cenchrinae</taxon>
        <taxon>Setaria</taxon>
    </lineage>
</organism>
<keyword evidence="3" id="KW-1185">Reference proteome</keyword>
<dbReference type="InterPro" id="IPR055357">
    <property type="entry name" value="LRR_At1g61320_AtMIF1"/>
</dbReference>
<dbReference type="HOGENOM" id="CLU_010721_4_1_1"/>
<reference evidence="3" key="1">
    <citation type="journal article" date="2012" name="Nat. Biotechnol.">
        <title>Reference genome sequence of the model plant Setaria.</title>
        <authorList>
            <person name="Bennetzen J.L."/>
            <person name="Schmutz J."/>
            <person name="Wang H."/>
            <person name="Percifield R."/>
            <person name="Hawkins J."/>
            <person name="Pontaroli A.C."/>
            <person name="Estep M."/>
            <person name="Feng L."/>
            <person name="Vaughn J.N."/>
            <person name="Grimwood J."/>
            <person name="Jenkins J."/>
            <person name="Barry K."/>
            <person name="Lindquist E."/>
            <person name="Hellsten U."/>
            <person name="Deshpande S."/>
            <person name="Wang X."/>
            <person name="Wu X."/>
            <person name="Mitros T."/>
            <person name="Triplett J."/>
            <person name="Yang X."/>
            <person name="Ye C.Y."/>
            <person name="Mauro-Herrera M."/>
            <person name="Wang L."/>
            <person name="Li P."/>
            <person name="Sharma M."/>
            <person name="Sharma R."/>
            <person name="Ronald P.C."/>
            <person name="Panaud O."/>
            <person name="Kellogg E.A."/>
            <person name="Brutnell T.P."/>
            <person name="Doust A.N."/>
            <person name="Tuskan G.A."/>
            <person name="Rokhsar D."/>
            <person name="Devos K.M."/>
        </authorList>
    </citation>
    <scope>NUCLEOTIDE SEQUENCE [LARGE SCALE GENOMIC DNA]</scope>
    <source>
        <strain evidence="3">cv. Yugu1</strain>
    </source>
</reference>
<dbReference type="Pfam" id="PF23622">
    <property type="entry name" value="LRR_At1g61320_AtMIF1"/>
    <property type="match status" value="1"/>
</dbReference>
<name>K3Y256_SETIT</name>
<dbReference type="InParanoid" id="K3Y256"/>
<dbReference type="AlphaFoldDB" id="K3Y256"/>
<dbReference type="InterPro" id="IPR032675">
    <property type="entry name" value="LRR_dom_sf"/>
</dbReference>
<dbReference type="PANTHER" id="PTHR34145">
    <property type="entry name" value="OS02G0105600 PROTEIN"/>
    <property type="match status" value="1"/>
</dbReference>